<dbReference type="FunFam" id="3.30.160.60:FF:000448">
    <property type="entry name" value="RE1-silencing transcription factor A"/>
    <property type="match status" value="1"/>
</dbReference>
<dbReference type="Pfam" id="PF00096">
    <property type="entry name" value="zf-C2H2"/>
    <property type="match status" value="5"/>
</dbReference>
<dbReference type="FunFam" id="3.30.160.60:FF:000446">
    <property type="entry name" value="Zinc finger protein"/>
    <property type="match status" value="2"/>
</dbReference>
<dbReference type="GO" id="GO:0008270">
    <property type="term" value="F:zinc ion binding"/>
    <property type="evidence" value="ECO:0007669"/>
    <property type="project" value="UniProtKB-KW"/>
</dbReference>
<evidence type="ECO:0000256" key="3">
    <source>
        <dbReference type="ARBA" id="ARBA00022737"/>
    </source>
</evidence>
<dbReference type="OrthoDB" id="654211at2759"/>
<feature type="domain" description="C2H2-type" evidence="9">
    <location>
        <begin position="510"/>
        <end position="537"/>
    </location>
</feature>
<dbReference type="PANTHER" id="PTHR23226:SF416">
    <property type="entry name" value="FI01424P"/>
    <property type="match status" value="1"/>
</dbReference>
<dbReference type="GO" id="GO:0000981">
    <property type="term" value="F:DNA-binding transcription factor activity, RNA polymerase II-specific"/>
    <property type="evidence" value="ECO:0007669"/>
    <property type="project" value="TreeGrafter"/>
</dbReference>
<feature type="domain" description="C2H2-type" evidence="9">
    <location>
        <begin position="370"/>
        <end position="397"/>
    </location>
</feature>
<protein>
    <recommendedName>
        <fullName evidence="9">C2H2-type domain-containing protein</fullName>
    </recommendedName>
</protein>
<feature type="domain" description="C2H2-type" evidence="9">
    <location>
        <begin position="454"/>
        <end position="481"/>
    </location>
</feature>
<dbReference type="SMART" id="SM00355">
    <property type="entry name" value="ZnF_C2H2"/>
    <property type="match status" value="9"/>
</dbReference>
<evidence type="ECO:0000256" key="2">
    <source>
        <dbReference type="ARBA" id="ARBA00022723"/>
    </source>
</evidence>
<evidence type="ECO:0000313" key="10">
    <source>
        <dbReference type="EMBL" id="KAH3809957.1"/>
    </source>
</evidence>
<dbReference type="InterPro" id="IPR036236">
    <property type="entry name" value="Znf_C2H2_sf"/>
</dbReference>
<feature type="domain" description="C2H2-type" evidence="9">
    <location>
        <begin position="594"/>
        <end position="621"/>
    </location>
</feature>
<reference evidence="10" key="1">
    <citation type="journal article" date="2019" name="bioRxiv">
        <title>The Genome of the Zebra Mussel, Dreissena polymorpha: A Resource for Invasive Species Research.</title>
        <authorList>
            <person name="McCartney M.A."/>
            <person name="Auch B."/>
            <person name="Kono T."/>
            <person name="Mallez S."/>
            <person name="Zhang Y."/>
            <person name="Obille A."/>
            <person name="Becker A."/>
            <person name="Abrahante J.E."/>
            <person name="Garbe J."/>
            <person name="Badalamenti J.P."/>
            <person name="Herman A."/>
            <person name="Mangelson H."/>
            <person name="Liachko I."/>
            <person name="Sullivan S."/>
            <person name="Sone E.D."/>
            <person name="Koren S."/>
            <person name="Silverstein K.A.T."/>
            <person name="Beckman K.B."/>
            <person name="Gohl D.M."/>
        </authorList>
    </citation>
    <scope>NUCLEOTIDE SEQUENCE</scope>
    <source>
        <strain evidence="10">Duluth1</strain>
        <tissue evidence="10">Whole animal</tissue>
    </source>
</reference>
<dbReference type="Pfam" id="PF23611">
    <property type="entry name" value="zf-C2H2_16"/>
    <property type="match status" value="1"/>
</dbReference>
<reference evidence="10" key="2">
    <citation type="submission" date="2020-11" db="EMBL/GenBank/DDBJ databases">
        <authorList>
            <person name="McCartney M.A."/>
            <person name="Auch B."/>
            <person name="Kono T."/>
            <person name="Mallez S."/>
            <person name="Becker A."/>
            <person name="Gohl D.M."/>
            <person name="Silverstein K.A.T."/>
            <person name="Koren S."/>
            <person name="Bechman K.B."/>
            <person name="Herman A."/>
            <person name="Abrahante J.E."/>
            <person name="Garbe J."/>
        </authorList>
    </citation>
    <scope>NUCLEOTIDE SEQUENCE</scope>
    <source>
        <strain evidence="10">Duluth1</strain>
        <tissue evidence="10">Whole animal</tissue>
    </source>
</reference>
<accession>A0A9D4G9L0</accession>
<dbReference type="Gene3D" id="3.30.160.60">
    <property type="entry name" value="Classic Zinc Finger"/>
    <property type="match status" value="10"/>
</dbReference>
<dbReference type="PROSITE" id="PS00028">
    <property type="entry name" value="ZINC_FINGER_C2H2_1"/>
    <property type="match status" value="9"/>
</dbReference>
<feature type="region of interest" description="Disordered" evidence="8">
    <location>
        <begin position="296"/>
        <end position="316"/>
    </location>
</feature>
<dbReference type="GO" id="GO:0000978">
    <property type="term" value="F:RNA polymerase II cis-regulatory region sequence-specific DNA binding"/>
    <property type="evidence" value="ECO:0007669"/>
    <property type="project" value="TreeGrafter"/>
</dbReference>
<dbReference type="InterPro" id="IPR056438">
    <property type="entry name" value="Znf-C2H2_CTCF"/>
</dbReference>
<dbReference type="FunFam" id="3.30.160.60:FF:002169">
    <property type="entry name" value="Zgc:174573"/>
    <property type="match status" value="1"/>
</dbReference>
<keyword evidence="3" id="KW-0677">Repeat</keyword>
<feature type="domain" description="C2H2-type" evidence="9">
    <location>
        <begin position="482"/>
        <end position="509"/>
    </location>
</feature>
<evidence type="ECO:0000256" key="6">
    <source>
        <dbReference type="ARBA" id="ARBA00023242"/>
    </source>
</evidence>
<dbReference type="GO" id="GO:0005634">
    <property type="term" value="C:nucleus"/>
    <property type="evidence" value="ECO:0007669"/>
    <property type="project" value="UniProtKB-SubCell"/>
</dbReference>
<sequence length="624" mass="72061">MRKPKTESNTRESDMERESAIIKNIESTTQTSVNTISDRLSQETLNLDQTIDDFNSVCVKIETDDNTAADFYSMCAKLEHFRWEKINTDCNKQDVFKLVHEQTGCLHMDQDYTKPDGFISASVKSEQTECKDVIRQACVNSVFVNKNMSAKSNAHTTQDELHSIRRKIKESLNPNTDQSYLTTNDLNYECDIAKQYINTDTNHGNTTANYDNALYDHTYSNTPENQAKLANLNSVFLTREEIELSNVDQYCARPTEDGKSIQMYHFLNLSVPRHSNPENDDSEMFIELEKMKSKRCHSTLPAPKRGQGWSSGKVKPKGASARGDELLVWHGDEFARELGIIRDKNLCSYSSKNSGHLKERMRIHTKEGPYKCEECGYSCKHRCQLKRHMMIHTGERPYKCEVCSKAFKRSGDFNKHMMIHTGERPYKCKVCGYECNRSSTLKKHIMIHTGERPFICEECGYAFKESCDLKTHMKIHTGERPYTCEVCGYSCKHSSQLKIHIIIHTGERPYKCEECGFACNMRSSLKRHMMIHTGERLYKCEVCGYSCKHSGYLKRHMTIHTEKRPFKCELCSYACKRSCDLMTHMKIHTGEGPYKCKVCGYSCKRSFHLKRHIRIHKGLQTLQV</sequence>
<dbReference type="AlphaFoldDB" id="A0A9D4G9L0"/>
<gene>
    <name evidence="10" type="ORF">DPMN_138339</name>
</gene>
<evidence type="ECO:0000256" key="4">
    <source>
        <dbReference type="ARBA" id="ARBA00022771"/>
    </source>
</evidence>
<dbReference type="PANTHER" id="PTHR23226">
    <property type="entry name" value="ZINC FINGER AND SCAN DOMAIN-CONTAINING"/>
    <property type="match status" value="1"/>
</dbReference>
<dbReference type="InterPro" id="IPR013087">
    <property type="entry name" value="Znf_C2H2_type"/>
</dbReference>
<dbReference type="PROSITE" id="PS50157">
    <property type="entry name" value="ZINC_FINGER_C2H2_2"/>
    <property type="match status" value="9"/>
</dbReference>
<keyword evidence="5" id="KW-0862">Zinc</keyword>
<evidence type="ECO:0000313" key="11">
    <source>
        <dbReference type="Proteomes" id="UP000828390"/>
    </source>
</evidence>
<keyword evidence="2" id="KW-0479">Metal-binding</keyword>
<keyword evidence="6" id="KW-0539">Nucleus</keyword>
<feature type="domain" description="C2H2-type" evidence="9">
    <location>
        <begin position="538"/>
        <end position="565"/>
    </location>
</feature>
<dbReference type="FunFam" id="3.30.160.60:FF:000072">
    <property type="entry name" value="zinc finger protein 143 isoform X1"/>
    <property type="match status" value="2"/>
</dbReference>
<dbReference type="SUPFAM" id="SSF57667">
    <property type="entry name" value="beta-beta-alpha zinc fingers"/>
    <property type="match status" value="5"/>
</dbReference>
<evidence type="ECO:0000256" key="1">
    <source>
        <dbReference type="ARBA" id="ARBA00004123"/>
    </source>
</evidence>
<evidence type="ECO:0000256" key="8">
    <source>
        <dbReference type="SAM" id="MobiDB-lite"/>
    </source>
</evidence>
<keyword evidence="11" id="KW-1185">Reference proteome</keyword>
<dbReference type="Proteomes" id="UP000828390">
    <property type="component" value="Unassembled WGS sequence"/>
</dbReference>
<organism evidence="10 11">
    <name type="scientific">Dreissena polymorpha</name>
    <name type="common">Zebra mussel</name>
    <name type="synonym">Mytilus polymorpha</name>
    <dbReference type="NCBI Taxonomy" id="45954"/>
    <lineage>
        <taxon>Eukaryota</taxon>
        <taxon>Metazoa</taxon>
        <taxon>Spiralia</taxon>
        <taxon>Lophotrochozoa</taxon>
        <taxon>Mollusca</taxon>
        <taxon>Bivalvia</taxon>
        <taxon>Autobranchia</taxon>
        <taxon>Heteroconchia</taxon>
        <taxon>Euheterodonta</taxon>
        <taxon>Imparidentia</taxon>
        <taxon>Neoheterodontei</taxon>
        <taxon>Myida</taxon>
        <taxon>Dreissenoidea</taxon>
        <taxon>Dreissenidae</taxon>
        <taxon>Dreissena</taxon>
    </lineage>
</organism>
<dbReference type="EMBL" id="JAIWYP010000006">
    <property type="protein sequence ID" value="KAH3809957.1"/>
    <property type="molecule type" value="Genomic_DNA"/>
</dbReference>
<feature type="domain" description="C2H2-type" evidence="9">
    <location>
        <begin position="566"/>
        <end position="593"/>
    </location>
</feature>
<dbReference type="FunFam" id="3.30.160.60:FF:002343">
    <property type="entry name" value="Zinc finger protein 33A"/>
    <property type="match status" value="1"/>
</dbReference>
<comment type="subcellular location">
    <subcellularLocation>
        <location evidence="1">Nucleus</location>
    </subcellularLocation>
</comment>
<comment type="caution">
    <text evidence="10">The sequence shown here is derived from an EMBL/GenBank/DDBJ whole genome shotgun (WGS) entry which is preliminary data.</text>
</comment>
<evidence type="ECO:0000256" key="5">
    <source>
        <dbReference type="ARBA" id="ARBA00022833"/>
    </source>
</evidence>
<name>A0A9D4G9L0_DREPO</name>
<evidence type="ECO:0000259" key="9">
    <source>
        <dbReference type="PROSITE" id="PS50157"/>
    </source>
</evidence>
<proteinExistence type="predicted"/>
<feature type="domain" description="C2H2-type" evidence="9">
    <location>
        <begin position="398"/>
        <end position="425"/>
    </location>
</feature>
<dbReference type="FunFam" id="3.30.160.60:FF:001957">
    <property type="entry name" value="Si:dkey-77f5.11"/>
    <property type="match status" value="1"/>
</dbReference>
<feature type="domain" description="C2H2-type" evidence="9">
    <location>
        <begin position="426"/>
        <end position="453"/>
    </location>
</feature>
<dbReference type="Pfam" id="PF13465">
    <property type="entry name" value="zf-H2C2_2"/>
    <property type="match status" value="1"/>
</dbReference>
<keyword evidence="4 7" id="KW-0863">Zinc-finger</keyword>
<dbReference type="FunFam" id="3.30.160.60:FF:001601">
    <property type="entry name" value="Uncharacterized protein, isoform A"/>
    <property type="match status" value="1"/>
</dbReference>
<evidence type="ECO:0000256" key="7">
    <source>
        <dbReference type="PROSITE-ProRule" id="PRU00042"/>
    </source>
</evidence>